<dbReference type="AlphaFoldDB" id="A9U7F4"/>
<evidence type="ECO:0000256" key="1">
    <source>
        <dbReference type="SAM" id="MobiDB-lite"/>
    </source>
</evidence>
<reference evidence="2" key="1">
    <citation type="journal article" date="2008" name="Science">
        <title>The Physcomitrella genome reveals evolutionary insights into the conquest of land by plants.</title>
        <authorList>
            <person name="Rensing S."/>
            <person name="Lang D."/>
            <person name="Zimmer A."/>
            <person name="Terry A."/>
            <person name="Salamov A."/>
            <person name="Shapiro H."/>
            <person name="Nishiyama T."/>
            <person name="Perroud P.-F."/>
            <person name="Lindquist E."/>
            <person name="Kamisugi Y."/>
            <person name="Tanahashi T."/>
            <person name="Sakakibara K."/>
            <person name="Fujita T."/>
            <person name="Oishi K."/>
            <person name="Shin-I T."/>
            <person name="Kuroki Y."/>
            <person name="Toyoda A."/>
            <person name="Suzuki Y."/>
            <person name="Hashimoto A."/>
            <person name="Yamaguchi K."/>
            <person name="Sugano A."/>
            <person name="Kohara Y."/>
            <person name="Fujiyama A."/>
            <person name="Anterola A."/>
            <person name="Aoki S."/>
            <person name="Ashton N."/>
            <person name="Barbazuk W.B."/>
            <person name="Barker E."/>
            <person name="Bennetzen J."/>
            <person name="Bezanilla M."/>
            <person name="Blankenship R."/>
            <person name="Cho S.H."/>
            <person name="Dutcher S."/>
            <person name="Estelle M."/>
            <person name="Fawcett J.A."/>
            <person name="Gundlach H."/>
            <person name="Hanada K."/>
            <person name="Heyl A."/>
            <person name="Hicks K.A."/>
            <person name="Hugh J."/>
            <person name="Lohr M."/>
            <person name="Mayer K."/>
            <person name="Melkozernov A."/>
            <person name="Murata T."/>
            <person name="Nelson D."/>
            <person name="Pils B."/>
            <person name="Prigge M."/>
            <person name="Reiss B."/>
            <person name="Renner T."/>
            <person name="Rombauts S."/>
            <person name="Rushton P."/>
            <person name="Sanderfoot A."/>
            <person name="Schween G."/>
            <person name="Shiu S.-H."/>
            <person name="Stueber K."/>
            <person name="Theodoulou F.L."/>
            <person name="Tu H."/>
            <person name="Van de Peer Y."/>
            <person name="Verrier P.J."/>
            <person name="Waters E."/>
            <person name="Wood A."/>
            <person name="Yang L."/>
            <person name="Cove D."/>
            <person name="Cuming A."/>
            <person name="Hasebe M."/>
            <person name="Lucas S."/>
            <person name="Mishler D.B."/>
            <person name="Reski R."/>
            <person name="Grigoriev I."/>
            <person name="Quatrano R.S."/>
            <person name="Boore J.L."/>
        </authorList>
    </citation>
    <scope>NUCLEOTIDE SEQUENCE [LARGE SCALE GENOMIC DNA]</scope>
</reference>
<evidence type="ECO:0000313" key="2">
    <source>
        <dbReference type="EMBL" id="EDQ48399.1"/>
    </source>
</evidence>
<organism>
    <name type="scientific">Physcomitrium patens</name>
    <name type="common">Spreading-leaved earth moss</name>
    <name type="synonym">Physcomitrella patens</name>
    <dbReference type="NCBI Taxonomy" id="3218"/>
    <lineage>
        <taxon>Eukaryota</taxon>
        <taxon>Viridiplantae</taxon>
        <taxon>Streptophyta</taxon>
        <taxon>Embryophyta</taxon>
        <taxon>Bryophyta</taxon>
        <taxon>Bryophytina</taxon>
        <taxon>Bryopsida</taxon>
        <taxon>Funariidae</taxon>
        <taxon>Funariales</taxon>
        <taxon>Funariaceae</taxon>
        <taxon>Physcomitrium</taxon>
    </lineage>
</organism>
<feature type="region of interest" description="Disordered" evidence="1">
    <location>
        <begin position="80"/>
        <end position="154"/>
    </location>
</feature>
<gene>
    <name evidence="2" type="ORF">PHYPADRAFT_103863</name>
</gene>
<proteinExistence type="predicted"/>
<protein>
    <submittedName>
        <fullName evidence="2">Predicted protein</fullName>
    </submittedName>
</protein>
<dbReference type="HOGENOM" id="CLU_1063172_0_0_1"/>
<feature type="compositionally biased region" description="Basic and acidic residues" evidence="1">
    <location>
        <begin position="123"/>
        <end position="153"/>
    </location>
</feature>
<dbReference type="EMBL" id="DS546477">
    <property type="protein sequence ID" value="EDQ48399.1"/>
    <property type="molecule type" value="Genomic_DNA"/>
</dbReference>
<name>A9U7F4_PHYPA</name>
<sequence>MIANFASLNAESKKTPIQPRLTGVDVAVRLLASQTMPSRTPTNSSNADLDAEVAGHRQFTHAALNLILETVASSTQFQWGSSTPTFTAPRPVELKNHTRPKRHPRYAVADPLPAKLNIRSRGRPRDRDRTRPDSDLISRSNDGESVRARDHHSGGCAAGPWRWGVMQRSPVMVRMKARGPRISARRGHARSTGDGSHDARAAMASTLDLAWPSWVGFGAGVWPLHAPTSGPLPTWASLALRSHVRTFATGTCRAGVGRCQES</sequence>
<accession>A9U7F4</accession>